<reference evidence="1 2" key="1">
    <citation type="journal article" date="2023" name="Plants (Basel)">
        <title>Bridging the Gap: Combining Genomics and Transcriptomics Approaches to Understand Stylosanthes scabra, an Orphan Legume from the Brazilian Caatinga.</title>
        <authorList>
            <person name="Ferreira-Neto J.R.C."/>
            <person name="da Silva M.D."/>
            <person name="Binneck E."/>
            <person name="de Melo N.F."/>
            <person name="da Silva R.H."/>
            <person name="de Melo A.L.T.M."/>
            <person name="Pandolfi V."/>
            <person name="Bustamante F.O."/>
            <person name="Brasileiro-Vidal A.C."/>
            <person name="Benko-Iseppon A.M."/>
        </authorList>
    </citation>
    <scope>NUCLEOTIDE SEQUENCE [LARGE SCALE GENOMIC DNA]</scope>
    <source>
        <tissue evidence="1">Leaves</tissue>
    </source>
</reference>
<dbReference type="EMBL" id="JASCZI010034724">
    <property type="protein sequence ID" value="MED6129373.1"/>
    <property type="molecule type" value="Genomic_DNA"/>
</dbReference>
<proteinExistence type="predicted"/>
<dbReference type="Proteomes" id="UP001341840">
    <property type="component" value="Unassembled WGS sequence"/>
</dbReference>
<comment type="caution">
    <text evidence="1">The sequence shown here is derived from an EMBL/GenBank/DDBJ whole genome shotgun (WGS) entry which is preliminary data.</text>
</comment>
<evidence type="ECO:0000313" key="1">
    <source>
        <dbReference type="EMBL" id="MED6129373.1"/>
    </source>
</evidence>
<gene>
    <name evidence="1" type="ORF">PIB30_107310</name>
</gene>
<name>A0ABU6RZL6_9FABA</name>
<sequence length="58" mass="6521">MLVPVLSKVVFGKQWSNQPPTPLLVQCPTPDSILGIQLGKYPPQDFITKLGKIRGYRR</sequence>
<evidence type="ECO:0000313" key="2">
    <source>
        <dbReference type="Proteomes" id="UP001341840"/>
    </source>
</evidence>
<protein>
    <submittedName>
        <fullName evidence="1">Uncharacterized protein</fullName>
    </submittedName>
</protein>
<feature type="non-terminal residue" evidence="1">
    <location>
        <position position="58"/>
    </location>
</feature>
<accession>A0ABU6RZL6</accession>
<organism evidence="1 2">
    <name type="scientific">Stylosanthes scabra</name>
    <dbReference type="NCBI Taxonomy" id="79078"/>
    <lineage>
        <taxon>Eukaryota</taxon>
        <taxon>Viridiplantae</taxon>
        <taxon>Streptophyta</taxon>
        <taxon>Embryophyta</taxon>
        <taxon>Tracheophyta</taxon>
        <taxon>Spermatophyta</taxon>
        <taxon>Magnoliopsida</taxon>
        <taxon>eudicotyledons</taxon>
        <taxon>Gunneridae</taxon>
        <taxon>Pentapetalae</taxon>
        <taxon>rosids</taxon>
        <taxon>fabids</taxon>
        <taxon>Fabales</taxon>
        <taxon>Fabaceae</taxon>
        <taxon>Papilionoideae</taxon>
        <taxon>50 kb inversion clade</taxon>
        <taxon>dalbergioids sensu lato</taxon>
        <taxon>Dalbergieae</taxon>
        <taxon>Pterocarpus clade</taxon>
        <taxon>Stylosanthes</taxon>
    </lineage>
</organism>
<keyword evidence="2" id="KW-1185">Reference proteome</keyword>